<accession>A0ABU3Z742</accession>
<dbReference type="Proteomes" id="UP001272515">
    <property type="component" value="Unassembled WGS sequence"/>
</dbReference>
<keyword evidence="2" id="KW-1185">Reference proteome</keyword>
<reference evidence="1 2" key="1">
    <citation type="submission" date="2023-10" db="EMBL/GenBank/DDBJ databases">
        <title>Veillonella sp. nov., isolated from a pig farm feces dump.</title>
        <authorList>
            <person name="Chang Y.-H."/>
        </authorList>
    </citation>
    <scope>NUCLEOTIDE SEQUENCE [LARGE SCALE GENOMIC DNA]</scope>
    <source>
        <strain evidence="1 2">YH-vei2233</strain>
    </source>
</reference>
<evidence type="ECO:0000313" key="1">
    <source>
        <dbReference type="EMBL" id="MDV5087717.1"/>
    </source>
</evidence>
<protein>
    <submittedName>
        <fullName evidence="1">DUF370 domain-containing protein</fullName>
    </submittedName>
</protein>
<proteinExistence type="predicted"/>
<comment type="caution">
    <text evidence="1">The sequence shown here is derived from an EMBL/GenBank/DDBJ whole genome shotgun (WGS) entry which is preliminary data.</text>
</comment>
<dbReference type="RefSeq" id="WP_317329542.1">
    <property type="nucleotide sequence ID" value="NZ_JAWJZA010000015.1"/>
</dbReference>
<name>A0ABU3Z742_9FIRM</name>
<evidence type="ECO:0000313" key="2">
    <source>
        <dbReference type="Proteomes" id="UP001272515"/>
    </source>
</evidence>
<gene>
    <name evidence="1" type="ORF">RVY80_02505</name>
</gene>
<dbReference type="EMBL" id="JAWJZB010000002">
    <property type="protein sequence ID" value="MDV5087717.1"/>
    <property type="molecule type" value="Genomic_DNA"/>
</dbReference>
<organism evidence="1 2">
    <name type="scientific">Veillonella absiana</name>
    <dbReference type="NCBI Taxonomy" id="3079305"/>
    <lineage>
        <taxon>Bacteria</taxon>
        <taxon>Bacillati</taxon>
        <taxon>Bacillota</taxon>
        <taxon>Negativicutes</taxon>
        <taxon>Veillonellales</taxon>
        <taxon>Veillonellaceae</taxon>
        <taxon>Veillonella</taxon>
    </lineage>
</organism>
<sequence>MYVHIGDNKSIPIESVITMVHAQGSKAKKSPIHYYDGPILNEMPAEDIKTYIVTDEGLYGSSISLKTLMKRIEEFQELIHLNI</sequence>